<dbReference type="PROSITE" id="PS51635">
    <property type="entry name" value="PNPLA"/>
    <property type="match status" value="1"/>
</dbReference>
<proteinExistence type="predicted"/>
<dbReference type="PANTHER" id="PTHR14226">
    <property type="entry name" value="NEUROPATHY TARGET ESTERASE/SWISS CHEESE D.MELANOGASTER"/>
    <property type="match status" value="1"/>
</dbReference>
<dbReference type="InterPro" id="IPR002641">
    <property type="entry name" value="PNPLA_dom"/>
</dbReference>
<dbReference type="Pfam" id="PF01734">
    <property type="entry name" value="Patatin"/>
    <property type="match status" value="1"/>
</dbReference>
<evidence type="ECO:0000256" key="3">
    <source>
        <dbReference type="ARBA" id="ARBA00023098"/>
    </source>
</evidence>
<dbReference type="InterPro" id="IPR050301">
    <property type="entry name" value="NTE"/>
</dbReference>
<dbReference type="GO" id="GO:0052689">
    <property type="term" value="F:carboxylic ester hydrolase activity"/>
    <property type="evidence" value="ECO:0007669"/>
    <property type="project" value="UniProtKB-ARBA"/>
</dbReference>
<evidence type="ECO:0000259" key="5">
    <source>
        <dbReference type="PROSITE" id="PS51635"/>
    </source>
</evidence>
<dbReference type="GO" id="GO:0016298">
    <property type="term" value="F:lipase activity"/>
    <property type="evidence" value="ECO:0007669"/>
    <property type="project" value="UniProtKB-ARBA"/>
</dbReference>
<feature type="domain" description="PNPLA" evidence="5">
    <location>
        <begin position="14"/>
        <end position="185"/>
    </location>
</feature>
<comment type="caution">
    <text evidence="4">Lacks conserved residue(s) required for the propagation of feature annotation.</text>
</comment>
<dbReference type="GO" id="GO:0016042">
    <property type="term" value="P:lipid catabolic process"/>
    <property type="evidence" value="ECO:0007669"/>
    <property type="project" value="UniProtKB-UniRule"/>
</dbReference>
<dbReference type="SUPFAM" id="SSF52151">
    <property type="entry name" value="FabD/lysophospholipase-like"/>
    <property type="match status" value="1"/>
</dbReference>
<dbReference type="Gene3D" id="3.40.1090.10">
    <property type="entry name" value="Cytosolic phospholipase A2 catalytic domain"/>
    <property type="match status" value="2"/>
</dbReference>
<gene>
    <name evidence="6" type="ORF">CTAYLR_005111</name>
</gene>
<keyword evidence="7" id="KW-1185">Reference proteome</keyword>
<protein>
    <recommendedName>
        <fullName evidence="5">PNPLA domain-containing protein</fullName>
    </recommendedName>
</protein>
<evidence type="ECO:0000256" key="1">
    <source>
        <dbReference type="ARBA" id="ARBA00022801"/>
    </source>
</evidence>
<reference evidence="6" key="1">
    <citation type="submission" date="2023-01" db="EMBL/GenBank/DDBJ databases">
        <title>Metagenome sequencing of chrysophaentin producing Chrysophaeum taylorii.</title>
        <authorList>
            <person name="Davison J."/>
            <person name="Bewley C."/>
        </authorList>
    </citation>
    <scope>NUCLEOTIDE SEQUENCE</scope>
    <source>
        <strain evidence="6">NIES-1699</strain>
    </source>
</reference>
<accession>A0AAD7UE00</accession>
<dbReference type="Proteomes" id="UP001230188">
    <property type="component" value="Unassembled WGS sequence"/>
</dbReference>
<name>A0AAD7UE00_9STRA</name>
<feature type="short sequence motif" description="GXSXG" evidence="4">
    <location>
        <begin position="45"/>
        <end position="49"/>
    </location>
</feature>
<dbReference type="EMBL" id="JAQMWT010000350">
    <property type="protein sequence ID" value="KAJ8603501.1"/>
    <property type="molecule type" value="Genomic_DNA"/>
</dbReference>
<dbReference type="InterPro" id="IPR016035">
    <property type="entry name" value="Acyl_Trfase/lysoPLipase"/>
</dbReference>
<evidence type="ECO:0000313" key="6">
    <source>
        <dbReference type="EMBL" id="KAJ8603501.1"/>
    </source>
</evidence>
<evidence type="ECO:0000256" key="2">
    <source>
        <dbReference type="ARBA" id="ARBA00022963"/>
    </source>
</evidence>
<feature type="active site" description="Nucleophile" evidence="4">
    <location>
        <position position="47"/>
    </location>
</feature>
<keyword evidence="2 4" id="KW-0442">Lipid degradation</keyword>
<feature type="active site" description="Proton acceptor" evidence="4">
    <location>
        <position position="172"/>
    </location>
</feature>
<sequence length="195" mass="20811">MLVREWLAREQFTLSMSTTFFGYWAHSGALLALTEAGLRPNKVTGSSAGAVVAGLYGAGYDPGDEMAKLFEELKFKDLLEFRPSLYWGFPVVGFYRQRLDALEEKCLGPESPAEGRKAIEDCRVPVAVSVYDAGLRKNRVVRSGRLAAAIAASAAVPVMMRGVPDGGSLLLDGGVGGPRFSAPGTIPRPSAENGD</sequence>
<keyword evidence="3 4" id="KW-0443">Lipid metabolism</keyword>
<evidence type="ECO:0000256" key="4">
    <source>
        <dbReference type="PROSITE-ProRule" id="PRU01161"/>
    </source>
</evidence>
<keyword evidence="1 4" id="KW-0378">Hydrolase</keyword>
<feature type="short sequence motif" description="DGA/G" evidence="4">
    <location>
        <begin position="172"/>
        <end position="174"/>
    </location>
</feature>
<dbReference type="PANTHER" id="PTHR14226:SF78">
    <property type="entry name" value="SLR0060 PROTEIN"/>
    <property type="match status" value="1"/>
</dbReference>
<dbReference type="AlphaFoldDB" id="A0AAD7UE00"/>
<comment type="caution">
    <text evidence="6">The sequence shown here is derived from an EMBL/GenBank/DDBJ whole genome shotgun (WGS) entry which is preliminary data.</text>
</comment>
<evidence type="ECO:0000313" key="7">
    <source>
        <dbReference type="Proteomes" id="UP001230188"/>
    </source>
</evidence>
<organism evidence="6 7">
    <name type="scientific">Chrysophaeum taylorii</name>
    <dbReference type="NCBI Taxonomy" id="2483200"/>
    <lineage>
        <taxon>Eukaryota</taxon>
        <taxon>Sar</taxon>
        <taxon>Stramenopiles</taxon>
        <taxon>Ochrophyta</taxon>
        <taxon>Pelagophyceae</taxon>
        <taxon>Pelagomonadales</taxon>
        <taxon>Pelagomonadaceae</taxon>
        <taxon>Chrysophaeum</taxon>
    </lineage>
</organism>